<dbReference type="Gene3D" id="3.90.180.10">
    <property type="entry name" value="Medium-chain alcohol dehydrogenases, catalytic domain"/>
    <property type="match status" value="1"/>
</dbReference>
<accession>A0A0F6YJE2</accession>
<dbReference type="InterPro" id="IPR013149">
    <property type="entry name" value="ADH-like_C"/>
</dbReference>
<dbReference type="SUPFAM" id="SSF50129">
    <property type="entry name" value="GroES-like"/>
    <property type="match status" value="1"/>
</dbReference>
<evidence type="ECO:0000313" key="4">
    <source>
        <dbReference type="EMBL" id="AKF07970.1"/>
    </source>
</evidence>
<dbReference type="AlphaFoldDB" id="A0A0F6YJE2"/>
<dbReference type="PANTHER" id="PTHR48106">
    <property type="entry name" value="QUINONE OXIDOREDUCTASE PIG3-RELATED"/>
    <property type="match status" value="1"/>
</dbReference>
<keyword evidence="1" id="KW-0521">NADP</keyword>
<organism evidence="4 5">
    <name type="scientific">Sandaracinus amylolyticus</name>
    <dbReference type="NCBI Taxonomy" id="927083"/>
    <lineage>
        <taxon>Bacteria</taxon>
        <taxon>Pseudomonadati</taxon>
        <taxon>Myxococcota</taxon>
        <taxon>Polyangia</taxon>
        <taxon>Polyangiales</taxon>
        <taxon>Sandaracinaceae</taxon>
        <taxon>Sandaracinus</taxon>
    </lineage>
</organism>
<dbReference type="InterPro" id="IPR014189">
    <property type="entry name" value="Quinone_OxRdtase_PIG3"/>
</dbReference>
<dbReference type="GO" id="GO:0070402">
    <property type="term" value="F:NADPH binding"/>
    <property type="evidence" value="ECO:0007669"/>
    <property type="project" value="TreeGrafter"/>
</dbReference>
<dbReference type="SMART" id="SM00829">
    <property type="entry name" value="PKS_ER"/>
    <property type="match status" value="1"/>
</dbReference>
<dbReference type="Pfam" id="PF00107">
    <property type="entry name" value="ADH_zinc_N"/>
    <property type="match status" value="1"/>
</dbReference>
<keyword evidence="5" id="KW-1185">Reference proteome</keyword>
<dbReference type="NCBIfam" id="TIGR02824">
    <property type="entry name" value="quinone_pig3"/>
    <property type="match status" value="1"/>
</dbReference>
<keyword evidence="2" id="KW-0560">Oxidoreductase</keyword>
<protein>
    <submittedName>
        <fullName evidence="4">Quinone oxidoreductase</fullName>
    </submittedName>
</protein>
<dbReference type="Pfam" id="PF08240">
    <property type="entry name" value="ADH_N"/>
    <property type="match status" value="1"/>
</dbReference>
<dbReference type="CDD" id="cd05276">
    <property type="entry name" value="p53_inducible_oxidoreductase"/>
    <property type="match status" value="1"/>
</dbReference>
<dbReference type="KEGG" id="samy:DB32_005119"/>
<dbReference type="InterPro" id="IPR013154">
    <property type="entry name" value="ADH-like_N"/>
</dbReference>
<name>A0A0F6YJE2_9BACT</name>
<dbReference type="Gene3D" id="3.40.50.720">
    <property type="entry name" value="NAD(P)-binding Rossmann-like Domain"/>
    <property type="match status" value="1"/>
</dbReference>
<dbReference type="GO" id="GO:0016651">
    <property type="term" value="F:oxidoreductase activity, acting on NAD(P)H"/>
    <property type="evidence" value="ECO:0007669"/>
    <property type="project" value="TreeGrafter"/>
</dbReference>
<dbReference type="InterPro" id="IPR011032">
    <property type="entry name" value="GroES-like_sf"/>
</dbReference>
<evidence type="ECO:0000256" key="2">
    <source>
        <dbReference type="ARBA" id="ARBA00023002"/>
    </source>
</evidence>
<evidence type="ECO:0000313" key="5">
    <source>
        <dbReference type="Proteomes" id="UP000034883"/>
    </source>
</evidence>
<dbReference type="InterPro" id="IPR036291">
    <property type="entry name" value="NAD(P)-bd_dom_sf"/>
</dbReference>
<reference evidence="4 5" key="1">
    <citation type="submission" date="2015-03" db="EMBL/GenBank/DDBJ databases">
        <title>Genome assembly of Sandaracinus amylolyticus DSM 53668.</title>
        <authorList>
            <person name="Sharma G."/>
            <person name="Subramanian S."/>
        </authorList>
    </citation>
    <scope>NUCLEOTIDE SEQUENCE [LARGE SCALE GENOMIC DNA]</scope>
    <source>
        <strain evidence="4 5">DSM 53668</strain>
    </source>
</reference>
<dbReference type="EMBL" id="CP011125">
    <property type="protein sequence ID" value="AKF07970.1"/>
    <property type="molecule type" value="Genomic_DNA"/>
</dbReference>
<dbReference type="OrthoDB" id="9808651at2"/>
<dbReference type="SUPFAM" id="SSF51735">
    <property type="entry name" value="NAD(P)-binding Rossmann-fold domains"/>
    <property type="match status" value="1"/>
</dbReference>
<evidence type="ECO:0000256" key="1">
    <source>
        <dbReference type="ARBA" id="ARBA00022857"/>
    </source>
</evidence>
<feature type="domain" description="Enoyl reductase (ER)" evidence="3">
    <location>
        <begin position="17"/>
        <end position="333"/>
    </location>
</feature>
<sequence length="335" mass="35220">MTSTTIQTRAVVITGAGDVDVLTIAERAMHGPGPGEILVRVSAAGVNRADLLQRRGLYPAPPGAPADVPGLEYAGHVEALGDGVIDWKIGDRVMGIVAGGGMSTHVVVHAREAIPVPRGMSIEDAAAIPEVFLTTWDALFLQAEMRAGQVVLVHAAGSGIGTAAIQLARAVSAIPVGTSRTREKLERCKALGLAHAIEVPPKTEPAFAAALEREVGRGADVILDSVGASYLDENVRALATKGTIVVIGMLGGVNGSLPMAVLLARRARVIGTVLRARALEEKATLARIFAREAVPLFERGVLKPVVGDVMPMERIADAHRAMERDETFGKIVMRW</sequence>
<dbReference type="Proteomes" id="UP000034883">
    <property type="component" value="Chromosome"/>
</dbReference>
<proteinExistence type="predicted"/>
<dbReference type="InterPro" id="IPR020843">
    <property type="entry name" value="ER"/>
</dbReference>
<dbReference type="PANTHER" id="PTHR48106:SF8">
    <property type="entry name" value="OS02G0805600 PROTEIN"/>
    <property type="match status" value="1"/>
</dbReference>
<evidence type="ECO:0000259" key="3">
    <source>
        <dbReference type="SMART" id="SM00829"/>
    </source>
</evidence>
<gene>
    <name evidence="4" type="ORF">DB32_005119</name>
</gene>
<dbReference type="RefSeq" id="WP_053235164.1">
    <property type="nucleotide sequence ID" value="NZ_CP011125.1"/>
</dbReference>
<dbReference type="STRING" id="927083.DB32_005119"/>